<evidence type="ECO:0008006" key="4">
    <source>
        <dbReference type="Google" id="ProtNLM"/>
    </source>
</evidence>
<dbReference type="Proteomes" id="UP000185841">
    <property type="component" value="Unassembled WGS sequence"/>
</dbReference>
<dbReference type="AlphaFoldDB" id="A0A1N6SZF1"/>
<sequence>MRHHLLFCLSLAWAPLLAAEPAGSQDLEVLPRLARSVIVDYRDTPVTERLYPQDSLRRISGQLVAREVLVEGRLRALTYQLPEEHGPREALQIAREHLQEQGAQLLFWCEGRDCGSSSLWANQIFGSAKLYGPEEEQSYLLLRLAEPQDSLLALYGIVRGNRRGYLHVEQLDAGSPLPTLLPTAGTLLRQLRRDGQLQLALVDTPNDDWSTLLAQTLRLDSTLRVGLSGIHADAWRASLQQQGVDATRLQLQGSEGKGLTLQPLR</sequence>
<proteinExistence type="predicted"/>
<dbReference type="Pfam" id="PF16234">
    <property type="entry name" value="DUF4892"/>
    <property type="match status" value="1"/>
</dbReference>
<feature type="chain" id="PRO_5012207401" description="DUF4892 domain-containing protein" evidence="1">
    <location>
        <begin position="19"/>
        <end position="265"/>
    </location>
</feature>
<accession>A0A1N6SZF1</accession>
<keyword evidence="1" id="KW-0732">Signal</keyword>
<protein>
    <recommendedName>
        <fullName evidence="4">DUF4892 domain-containing protein</fullName>
    </recommendedName>
</protein>
<evidence type="ECO:0000256" key="1">
    <source>
        <dbReference type="SAM" id="SignalP"/>
    </source>
</evidence>
<dbReference type="InterPro" id="IPR032608">
    <property type="entry name" value="DUF4892"/>
</dbReference>
<evidence type="ECO:0000313" key="2">
    <source>
        <dbReference type="EMBL" id="SIQ46460.1"/>
    </source>
</evidence>
<name>A0A1N6SZF1_AQUAC</name>
<feature type="signal peptide" evidence="1">
    <location>
        <begin position="1"/>
        <end position="18"/>
    </location>
</feature>
<dbReference type="EMBL" id="FTMP01000004">
    <property type="protein sequence ID" value="SIQ46460.1"/>
    <property type="molecule type" value="Genomic_DNA"/>
</dbReference>
<organism evidence="2 3">
    <name type="scientific">Aquipseudomonas alcaligenes</name>
    <name type="common">Pseudomonas alcaligenes</name>
    <dbReference type="NCBI Taxonomy" id="43263"/>
    <lineage>
        <taxon>Bacteria</taxon>
        <taxon>Pseudomonadati</taxon>
        <taxon>Pseudomonadota</taxon>
        <taxon>Gammaproteobacteria</taxon>
        <taxon>Pseudomonadales</taxon>
        <taxon>Pseudomonadaceae</taxon>
        <taxon>Aquipseudomonas</taxon>
    </lineage>
</organism>
<gene>
    <name evidence="2" type="ORF">SAMN05878282_104225</name>
</gene>
<dbReference type="RefSeq" id="WP_076426606.1">
    <property type="nucleotide sequence ID" value="NZ_FTMP01000004.1"/>
</dbReference>
<evidence type="ECO:0000313" key="3">
    <source>
        <dbReference type="Proteomes" id="UP000185841"/>
    </source>
</evidence>
<reference evidence="2 3" key="1">
    <citation type="submission" date="2017-01" db="EMBL/GenBank/DDBJ databases">
        <authorList>
            <person name="Mah S.A."/>
            <person name="Swanson W.J."/>
            <person name="Moy G.W."/>
            <person name="Vacquier V.D."/>
        </authorList>
    </citation>
    <scope>NUCLEOTIDE SEQUENCE [LARGE SCALE GENOMIC DNA]</scope>
    <source>
        <strain evidence="2 3">RU36E</strain>
    </source>
</reference>